<evidence type="ECO:0000313" key="2">
    <source>
        <dbReference type="Proteomes" id="UP000275571"/>
    </source>
</evidence>
<sequence length="87" mass="10109">MKKFSSDDILEELMFRNVNTDMMNYIMDTMSIHSAIVKGLESIYVQQSTLLKKVDSIEKNMTKQKHITVKKIPNNKKDIVNNDLIDC</sequence>
<dbReference type="Proteomes" id="UP000275571">
    <property type="component" value="Plasmid lp129"/>
</dbReference>
<protein>
    <submittedName>
        <fullName evidence="1">Uncharacterized protein</fullName>
    </submittedName>
</protein>
<dbReference type="KEGG" id="btur:DB313_05155"/>
<dbReference type="AlphaFoldDB" id="A0A386PQ27"/>
<proteinExistence type="predicted"/>
<dbReference type="RefSeq" id="WP_120104807.1">
    <property type="nucleotide sequence ID" value="NZ_CP028885.1"/>
</dbReference>
<keyword evidence="1" id="KW-0614">Plasmid</keyword>
<evidence type="ECO:0000313" key="1">
    <source>
        <dbReference type="EMBL" id="AYE36887.1"/>
    </source>
</evidence>
<gene>
    <name evidence="1" type="ORF">DB313_05155</name>
</gene>
<dbReference type="EMBL" id="CP028885">
    <property type="protein sequence ID" value="AYE36887.1"/>
    <property type="molecule type" value="Genomic_DNA"/>
</dbReference>
<geneLocation type="plasmid" evidence="1 2">
    <name>lp129</name>
</geneLocation>
<accession>A0A386PQ27</accession>
<name>A0A386PQ27_9SPIR</name>
<organism evidence="1 2">
    <name type="scientific">Borrelia turcica IST7</name>
    <dbReference type="NCBI Taxonomy" id="1104446"/>
    <lineage>
        <taxon>Bacteria</taxon>
        <taxon>Pseudomonadati</taxon>
        <taxon>Spirochaetota</taxon>
        <taxon>Spirochaetia</taxon>
        <taxon>Spirochaetales</taxon>
        <taxon>Borreliaceae</taxon>
        <taxon>Borrelia</taxon>
    </lineage>
</organism>
<reference evidence="1 2" key="1">
    <citation type="journal article" date="2018" name="Infect. Genet. Evol.">
        <title>Genome-wide analysis of Borrelia turcica and 'Candidatus Borrelia tachyglossi' shows relapsing fever-like genomes with unique genomic links to Lyme disease Borrelia.</title>
        <authorList>
            <person name="Gofton A.W."/>
            <person name="Margos G."/>
            <person name="Fingerle V."/>
            <person name="Hepner S."/>
            <person name="Loh S.M."/>
            <person name="Ryan U."/>
            <person name="Irwin P."/>
            <person name="Oskam C.L."/>
        </authorList>
    </citation>
    <scope>NUCLEOTIDE SEQUENCE [LARGE SCALE GENOMIC DNA]</scope>
    <source>
        <strain evidence="1 2">IST7</strain>
        <plasmid evidence="1">lp129</plasmid>
    </source>
</reference>
<keyword evidence="2" id="KW-1185">Reference proteome</keyword>